<keyword evidence="6" id="KW-1185">Reference proteome</keyword>
<dbReference type="InterPro" id="IPR011049">
    <property type="entry name" value="Serralysin-like_metalloprot_C"/>
</dbReference>
<dbReference type="GO" id="GO:0005576">
    <property type="term" value="C:extracellular region"/>
    <property type="evidence" value="ECO:0007669"/>
    <property type="project" value="UniProtKB-SubCell"/>
</dbReference>
<organism evidence="5 6">
    <name type="scientific">Solirubrobacter pauli</name>
    <dbReference type="NCBI Taxonomy" id="166793"/>
    <lineage>
        <taxon>Bacteria</taxon>
        <taxon>Bacillati</taxon>
        <taxon>Actinomycetota</taxon>
        <taxon>Thermoleophilia</taxon>
        <taxon>Solirubrobacterales</taxon>
        <taxon>Solirubrobacteraceae</taxon>
        <taxon>Solirubrobacter</taxon>
    </lineage>
</organism>
<feature type="region of interest" description="Disordered" evidence="3">
    <location>
        <begin position="53"/>
        <end position="90"/>
    </location>
</feature>
<dbReference type="Pfam" id="PF00353">
    <property type="entry name" value="HemolysinCabind"/>
    <property type="match status" value="2"/>
</dbReference>
<dbReference type="SUPFAM" id="SSF51120">
    <property type="entry name" value="beta-Roll"/>
    <property type="match status" value="1"/>
</dbReference>
<evidence type="ECO:0000256" key="2">
    <source>
        <dbReference type="ARBA" id="ARBA00022525"/>
    </source>
</evidence>
<protein>
    <submittedName>
        <fullName evidence="5">Hemolysin type calcium-binding protein</fullName>
    </submittedName>
</protein>
<reference evidence="5 6" key="1">
    <citation type="submission" date="2018-10" db="EMBL/GenBank/DDBJ databases">
        <title>Genomic Encyclopedia of Archaeal and Bacterial Type Strains, Phase II (KMG-II): from individual species to whole genera.</title>
        <authorList>
            <person name="Goeker M."/>
        </authorList>
    </citation>
    <scope>NUCLEOTIDE SEQUENCE [LARGE SCALE GENOMIC DNA]</scope>
    <source>
        <strain evidence="5 6">DSM 14954</strain>
    </source>
</reference>
<evidence type="ECO:0000313" key="5">
    <source>
        <dbReference type="EMBL" id="RKQ92852.1"/>
    </source>
</evidence>
<comment type="subcellular location">
    <subcellularLocation>
        <location evidence="1">Secreted</location>
    </subcellularLocation>
</comment>
<keyword evidence="4" id="KW-0732">Signal</keyword>
<dbReference type="EMBL" id="RBIL01000001">
    <property type="protein sequence ID" value="RKQ92852.1"/>
    <property type="molecule type" value="Genomic_DNA"/>
</dbReference>
<dbReference type="AlphaFoldDB" id="A0A660LCW9"/>
<dbReference type="PRINTS" id="PR00313">
    <property type="entry name" value="CABNDNGRPT"/>
</dbReference>
<feature type="chain" id="PRO_5024901010" evidence="4">
    <location>
        <begin position="24"/>
        <end position="156"/>
    </location>
</feature>
<dbReference type="RefSeq" id="WP_170179064.1">
    <property type="nucleotide sequence ID" value="NZ_RBIL01000001.1"/>
</dbReference>
<accession>A0A660LCW9</accession>
<gene>
    <name evidence="5" type="ORF">C8N24_2708</name>
</gene>
<dbReference type="PANTHER" id="PTHR38340">
    <property type="entry name" value="S-LAYER PROTEIN"/>
    <property type="match status" value="1"/>
</dbReference>
<dbReference type="Gene3D" id="2.150.10.10">
    <property type="entry name" value="Serralysin-like metalloprotease, C-terminal"/>
    <property type="match status" value="1"/>
</dbReference>
<dbReference type="InterPro" id="IPR001343">
    <property type="entry name" value="Hemolysn_Ca-bd"/>
</dbReference>
<proteinExistence type="predicted"/>
<comment type="caution">
    <text evidence="5">The sequence shown here is derived from an EMBL/GenBank/DDBJ whole genome shotgun (WGS) entry which is preliminary data.</text>
</comment>
<sequence>MKVRIAVATALVAATVVAMPASAENIDCSKQGPNSSSCLRTGGWTETTGSEEADRLLGTNGPNLIQGDGGNDYVNARGGDDEVTGGDGSDRIYLGAGDDLATPGLGTDRVYGGSGDDVIYARDGERDVIDCGSGRDRVIADAVDSVKHCERVQRKR</sequence>
<dbReference type="GO" id="GO:0005509">
    <property type="term" value="F:calcium ion binding"/>
    <property type="evidence" value="ECO:0007669"/>
    <property type="project" value="InterPro"/>
</dbReference>
<feature type="signal peptide" evidence="4">
    <location>
        <begin position="1"/>
        <end position="23"/>
    </location>
</feature>
<evidence type="ECO:0000256" key="4">
    <source>
        <dbReference type="SAM" id="SignalP"/>
    </source>
</evidence>
<dbReference type="PANTHER" id="PTHR38340:SF1">
    <property type="entry name" value="S-LAYER PROTEIN"/>
    <property type="match status" value="1"/>
</dbReference>
<evidence type="ECO:0000256" key="3">
    <source>
        <dbReference type="SAM" id="MobiDB-lite"/>
    </source>
</evidence>
<dbReference type="InterPro" id="IPR050557">
    <property type="entry name" value="RTX_toxin/Mannuronan_C5-epim"/>
</dbReference>
<dbReference type="Proteomes" id="UP000278962">
    <property type="component" value="Unassembled WGS sequence"/>
</dbReference>
<name>A0A660LCW9_9ACTN</name>
<evidence type="ECO:0000313" key="6">
    <source>
        <dbReference type="Proteomes" id="UP000278962"/>
    </source>
</evidence>
<keyword evidence="2" id="KW-0964">Secreted</keyword>
<evidence type="ECO:0000256" key="1">
    <source>
        <dbReference type="ARBA" id="ARBA00004613"/>
    </source>
</evidence>